<feature type="domain" description="OmpR/PhoB-type" evidence="7">
    <location>
        <begin position="12"/>
        <end position="110"/>
    </location>
</feature>
<comment type="caution">
    <text evidence="8">The sequence shown here is derived from an EMBL/GenBank/DDBJ whole genome shotgun (WGS) entry which is preliminary data.</text>
</comment>
<gene>
    <name evidence="8" type="ORF">G7043_44165</name>
</gene>
<dbReference type="Pfam" id="PF13424">
    <property type="entry name" value="TPR_12"/>
    <property type="match status" value="1"/>
</dbReference>
<reference evidence="8 9" key="1">
    <citation type="submission" date="2020-03" db="EMBL/GenBank/DDBJ databases">
        <title>Isolation and identification of active actinomycetes.</title>
        <authorList>
            <person name="Sun X."/>
        </authorList>
    </citation>
    <scope>NUCLEOTIDE SEQUENCE [LARGE SCALE GENOMIC DNA]</scope>
    <source>
        <strain evidence="8 9">NEAU-D13</strain>
    </source>
</reference>
<comment type="similarity">
    <text evidence="1">Belongs to the AfsR/DnrI/RedD regulatory family.</text>
</comment>
<dbReference type="InterPro" id="IPR019734">
    <property type="entry name" value="TPR_rpt"/>
</dbReference>
<dbReference type="RefSeq" id="WP_166055093.1">
    <property type="nucleotide sequence ID" value="NZ_JAAMPJ010000018.1"/>
</dbReference>
<evidence type="ECO:0000256" key="5">
    <source>
        <dbReference type="PROSITE-ProRule" id="PRU00339"/>
    </source>
</evidence>
<evidence type="ECO:0000256" key="3">
    <source>
        <dbReference type="ARBA" id="ARBA00023125"/>
    </source>
</evidence>
<dbReference type="PROSITE" id="PS50005">
    <property type="entry name" value="TPR"/>
    <property type="match status" value="2"/>
</dbReference>
<sequence length="1017" mass="108692">MRTRYAVIVHNEGGAHAPDLSLGLLGDVEVRLASVPVPVGHARQRAVLAALAVDAGRPVPPDRLVDRVWGERVPSRAQSALRTYLSHLRRALAPAGVTIERDGIGYVLGVASDVVDVTRFGELAARARQADDPRRAVVLAEEALGLWRGEPLAELDTPWASSVRERLHRERASLDADRVDWALALGRHDELLPELFARVAEDGLDERAAGQLVLALYRCGRQADALDQYELVRQRLAEELGVDPGPALRALHQRVLTSDPTLAAATVEPVAATTPVPRQLPVPPRLFTGRDDHLAALLAALDDPEDGTVIVTISGAGGIGKTWLALHCAHRYADRFPDGQLFADLRGFGPEGVPLSPAVVVRGFLAALGVDRLPADPDAQAALFRSTIADKRMLLVLDNVADTSQVTPLLPGGRTCAVLVTSRNHLPGLVTAHGAHHLALDVLTDDESRALLTRRLGAARVAADPEAVADLIGLCGGFPLALGIIAARAHTQPHVPLAEFTGELRDLGLDALAGQEPAASLPTVLSWSRRALTDGQAALFSLLGLAPGADIGLFAAANLAGLPIARARAELRALEQASLIGHGARGRYRMHDLVRAYAVEQAPAAAPDSRAALTRLTDHYRHAAAIAVDVVYPAEKHRRPDATAIDGPMPSLATAEEARAWLDTERDNLVDVTAHAADHGLHEHAAHLAGAVWRHLDVTGQIPAALALCEHGLRAARASGSRVWEARLMLNTGTTRVRAGGGIVIDQLRPCVEIAHETGDEVTESQARSLLGWALAQDGRYEDALDELRRALALARDLGDDGAIGRVLNNMGVVYHRQGRYEELLDLLAEALEQARSAGSRITEAKVLGNIGVVHVERRDHAQALASLEQAIVIHRETGNRTGEGIALINTASARQHGGDHEHAYRDVIAALTILRETGDRSAVESALNCAGEVALKLGRPDEAAGFLHEALTRTEHSGNRYAHAWAQAALGDVHLAWDDVREAERLWRLSLATLTELGAADADHVAKRLADLGDPE</sequence>
<dbReference type="InterPro" id="IPR027417">
    <property type="entry name" value="P-loop_NTPase"/>
</dbReference>
<keyword evidence="2" id="KW-0805">Transcription regulation</keyword>
<dbReference type="GO" id="GO:0043531">
    <property type="term" value="F:ADP binding"/>
    <property type="evidence" value="ECO:0007669"/>
    <property type="project" value="InterPro"/>
</dbReference>
<protein>
    <submittedName>
        <fullName evidence="8">Tetratricopeptide repeat protein</fullName>
    </submittedName>
</protein>
<dbReference type="Pfam" id="PF03704">
    <property type="entry name" value="BTAD"/>
    <property type="match status" value="1"/>
</dbReference>
<proteinExistence type="inferred from homology"/>
<keyword evidence="4" id="KW-0804">Transcription</keyword>
<dbReference type="Gene3D" id="3.40.50.300">
    <property type="entry name" value="P-loop containing nucleotide triphosphate hydrolases"/>
    <property type="match status" value="1"/>
</dbReference>
<dbReference type="InterPro" id="IPR016032">
    <property type="entry name" value="Sig_transdc_resp-reg_C-effctor"/>
</dbReference>
<dbReference type="InterPro" id="IPR036388">
    <property type="entry name" value="WH-like_DNA-bd_sf"/>
</dbReference>
<evidence type="ECO:0000313" key="8">
    <source>
        <dbReference type="EMBL" id="NGY65904.1"/>
    </source>
</evidence>
<keyword evidence="5" id="KW-0802">TPR repeat</keyword>
<dbReference type="PANTHER" id="PTHR35807">
    <property type="entry name" value="TRANSCRIPTIONAL REGULATOR REDD-RELATED"/>
    <property type="match status" value="1"/>
</dbReference>
<feature type="repeat" description="TPR" evidence="5">
    <location>
        <begin position="805"/>
        <end position="838"/>
    </location>
</feature>
<dbReference type="InterPro" id="IPR041664">
    <property type="entry name" value="AAA_16"/>
</dbReference>
<dbReference type="SUPFAM" id="SSF46894">
    <property type="entry name" value="C-terminal effector domain of the bipartite response regulators"/>
    <property type="match status" value="1"/>
</dbReference>
<dbReference type="InterPro" id="IPR005158">
    <property type="entry name" value="BTAD"/>
</dbReference>
<dbReference type="Gene3D" id="1.25.40.10">
    <property type="entry name" value="Tetratricopeptide repeat domain"/>
    <property type="match status" value="3"/>
</dbReference>
<name>A0A7C9RYA1_9PSEU</name>
<dbReference type="SMART" id="SM01043">
    <property type="entry name" value="BTAD"/>
    <property type="match status" value="1"/>
</dbReference>
<keyword evidence="3 6" id="KW-0238">DNA-binding</keyword>
<dbReference type="Proteomes" id="UP000481360">
    <property type="component" value="Unassembled WGS sequence"/>
</dbReference>
<evidence type="ECO:0000259" key="7">
    <source>
        <dbReference type="PROSITE" id="PS51755"/>
    </source>
</evidence>
<dbReference type="EMBL" id="JAAMPJ010000018">
    <property type="protein sequence ID" value="NGY65904.1"/>
    <property type="molecule type" value="Genomic_DNA"/>
</dbReference>
<dbReference type="PANTHER" id="PTHR35807:SF1">
    <property type="entry name" value="TRANSCRIPTIONAL REGULATOR REDD"/>
    <property type="match status" value="1"/>
</dbReference>
<dbReference type="SMART" id="SM00028">
    <property type="entry name" value="TPR"/>
    <property type="match status" value="6"/>
</dbReference>
<dbReference type="GO" id="GO:0003677">
    <property type="term" value="F:DNA binding"/>
    <property type="evidence" value="ECO:0007669"/>
    <property type="project" value="UniProtKB-UniRule"/>
</dbReference>
<feature type="DNA-binding region" description="OmpR/PhoB-type" evidence="6">
    <location>
        <begin position="12"/>
        <end position="110"/>
    </location>
</feature>
<evidence type="ECO:0000256" key="6">
    <source>
        <dbReference type="PROSITE-ProRule" id="PRU01091"/>
    </source>
</evidence>
<dbReference type="GO" id="GO:0006355">
    <property type="term" value="P:regulation of DNA-templated transcription"/>
    <property type="evidence" value="ECO:0007669"/>
    <property type="project" value="InterPro"/>
</dbReference>
<dbReference type="GO" id="GO:0000160">
    <property type="term" value="P:phosphorelay signal transduction system"/>
    <property type="evidence" value="ECO:0007669"/>
    <property type="project" value="InterPro"/>
</dbReference>
<keyword evidence="9" id="KW-1185">Reference proteome</keyword>
<dbReference type="PROSITE" id="PS51755">
    <property type="entry name" value="OMPR_PHOB"/>
    <property type="match status" value="1"/>
</dbReference>
<dbReference type="Gene3D" id="1.10.10.10">
    <property type="entry name" value="Winged helix-like DNA-binding domain superfamily/Winged helix DNA-binding domain"/>
    <property type="match status" value="1"/>
</dbReference>
<dbReference type="InterPro" id="IPR011990">
    <property type="entry name" value="TPR-like_helical_dom_sf"/>
</dbReference>
<dbReference type="PRINTS" id="PR00364">
    <property type="entry name" value="DISEASERSIST"/>
</dbReference>
<evidence type="ECO:0000313" key="9">
    <source>
        <dbReference type="Proteomes" id="UP000481360"/>
    </source>
</evidence>
<dbReference type="Pfam" id="PF13191">
    <property type="entry name" value="AAA_16"/>
    <property type="match status" value="1"/>
</dbReference>
<organism evidence="8 9">
    <name type="scientific">Lentzea alba</name>
    <dbReference type="NCBI Taxonomy" id="2714351"/>
    <lineage>
        <taxon>Bacteria</taxon>
        <taxon>Bacillati</taxon>
        <taxon>Actinomycetota</taxon>
        <taxon>Actinomycetes</taxon>
        <taxon>Pseudonocardiales</taxon>
        <taxon>Pseudonocardiaceae</taxon>
        <taxon>Lentzea</taxon>
    </lineage>
</organism>
<dbReference type="Pfam" id="PF13176">
    <property type="entry name" value="TPR_7"/>
    <property type="match status" value="1"/>
</dbReference>
<dbReference type="SUPFAM" id="SSF48452">
    <property type="entry name" value="TPR-like"/>
    <property type="match status" value="3"/>
</dbReference>
<dbReference type="CDD" id="cd15831">
    <property type="entry name" value="BTAD"/>
    <property type="match status" value="1"/>
</dbReference>
<dbReference type="InterPro" id="IPR051677">
    <property type="entry name" value="AfsR-DnrI-RedD_regulator"/>
</dbReference>
<dbReference type="Pfam" id="PF00486">
    <property type="entry name" value="Trans_reg_C"/>
    <property type="match status" value="1"/>
</dbReference>
<dbReference type="AlphaFoldDB" id="A0A7C9RYA1"/>
<dbReference type="SUPFAM" id="SSF52540">
    <property type="entry name" value="P-loop containing nucleoside triphosphate hydrolases"/>
    <property type="match status" value="1"/>
</dbReference>
<dbReference type="SMART" id="SM00862">
    <property type="entry name" value="Trans_reg_C"/>
    <property type="match status" value="1"/>
</dbReference>
<evidence type="ECO:0000256" key="1">
    <source>
        <dbReference type="ARBA" id="ARBA00005820"/>
    </source>
</evidence>
<dbReference type="InterPro" id="IPR001867">
    <property type="entry name" value="OmpR/PhoB-type_DNA-bd"/>
</dbReference>
<evidence type="ECO:0000256" key="2">
    <source>
        <dbReference type="ARBA" id="ARBA00023015"/>
    </source>
</evidence>
<evidence type="ECO:0000256" key="4">
    <source>
        <dbReference type="ARBA" id="ARBA00023163"/>
    </source>
</evidence>
<accession>A0A7C9RYA1</accession>
<feature type="repeat" description="TPR" evidence="5">
    <location>
        <begin position="765"/>
        <end position="798"/>
    </location>
</feature>